<dbReference type="AlphaFoldDB" id="A0A4U5PCK6"/>
<protein>
    <submittedName>
        <fullName evidence="1">Uncharacterized protein</fullName>
    </submittedName>
</protein>
<dbReference type="Proteomes" id="UP000298663">
    <property type="component" value="Unassembled WGS sequence"/>
</dbReference>
<comment type="caution">
    <text evidence="1">The sequence shown here is derived from an EMBL/GenBank/DDBJ whole genome shotgun (WGS) entry which is preliminary data.</text>
</comment>
<name>A0A4U5PCK6_STECR</name>
<evidence type="ECO:0000313" key="1">
    <source>
        <dbReference type="EMBL" id="TKR93734.1"/>
    </source>
</evidence>
<evidence type="ECO:0000313" key="2">
    <source>
        <dbReference type="Proteomes" id="UP000298663"/>
    </source>
</evidence>
<accession>A0A4U5PCK6</accession>
<reference evidence="1 2" key="1">
    <citation type="journal article" date="2015" name="Genome Biol.">
        <title>Comparative genomics of Steinernema reveals deeply conserved gene regulatory networks.</title>
        <authorList>
            <person name="Dillman A.R."/>
            <person name="Macchietto M."/>
            <person name="Porter C.F."/>
            <person name="Rogers A."/>
            <person name="Williams B."/>
            <person name="Antoshechkin I."/>
            <person name="Lee M.M."/>
            <person name="Goodwin Z."/>
            <person name="Lu X."/>
            <person name="Lewis E.E."/>
            <person name="Goodrich-Blair H."/>
            <person name="Stock S.P."/>
            <person name="Adams B.J."/>
            <person name="Sternberg P.W."/>
            <person name="Mortazavi A."/>
        </authorList>
    </citation>
    <scope>NUCLEOTIDE SEQUENCE [LARGE SCALE GENOMIC DNA]</scope>
    <source>
        <strain evidence="1 2">ALL</strain>
    </source>
</reference>
<gene>
    <name evidence="1" type="ORF">L596_008138</name>
</gene>
<keyword evidence="2" id="KW-1185">Reference proteome</keyword>
<reference evidence="1 2" key="2">
    <citation type="journal article" date="2019" name="G3 (Bethesda)">
        <title>Hybrid Assembly of the Genome of the Entomopathogenic Nematode Steinernema carpocapsae Identifies the X-Chromosome.</title>
        <authorList>
            <person name="Serra L."/>
            <person name="Macchietto M."/>
            <person name="Macias-Munoz A."/>
            <person name="McGill C.J."/>
            <person name="Rodriguez I.M."/>
            <person name="Rodriguez B."/>
            <person name="Murad R."/>
            <person name="Mortazavi A."/>
        </authorList>
    </citation>
    <scope>NUCLEOTIDE SEQUENCE [LARGE SCALE GENOMIC DNA]</scope>
    <source>
        <strain evidence="1 2">ALL</strain>
    </source>
</reference>
<proteinExistence type="predicted"/>
<organism evidence="1 2">
    <name type="scientific">Steinernema carpocapsae</name>
    <name type="common">Entomopathogenic nematode</name>
    <dbReference type="NCBI Taxonomy" id="34508"/>
    <lineage>
        <taxon>Eukaryota</taxon>
        <taxon>Metazoa</taxon>
        <taxon>Ecdysozoa</taxon>
        <taxon>Nematoda</taxon>
        <taxon>Chromadorea</taxon>
        <taxon>Rhabditida</taxon>
        <taxon>Tylenchina</taxon>
        <taxon>Panagrolaimomorpha</taxon>
        <taxon>Strongyloidoidea</taxon>
        <taxon>Steinernematidae</taxon>
        <taxon>Steinernema</taxon>
    </lineage>
</organism>
<dbReference type="EMBL" id="AZBU02000002">
    <property type="protein sequence ID" value="TKR93734.1"/>
    <property type="molecule type" value="Genomic_DNA"/>
</dbReference>
<sequence>MPEIRLHFTSTADAVGRTSVPPTLEVDQLSFSQRRPLAQSQADQLSVGCVTLQLAPCCGCKVCRIEMIILPQSHVTSI</sequence>